<dbReference type="Proteomes" id="UP000283786">
    <property type="component" value="Chromosome"/>
</dbReference>
<dbReference type="PROSITE" id="PS51733">
    <property type="entry name" value="BPL_LPL_CATALYTIC"/>
    <property type="match status" value="1"/>
</dbReference>
<dbReference type="RefSeq" id="WP_119839647.1">
    <property type="nucleotide sequence ID" value="NZ_CP060436.1"/>
</dbReference>
<dbReference type="Pfam" id="PF03099">
    <property type="entry name" value="BPL_LplA_LipB"/>
    <property type="match status" value="1"/>
</dbReference>
<dbReference type="Gene3D" id="2.30.30.100">
    <property type="match status" value="1"/>
</dbReference>
<organism evidence="5 6">
    <name type="scientific">Pseudooceanicola algae</name>
    <dbReference type="NCBI Taxonomy" id="1537215"/>
    <lineage>
        <taxon>Bacteria</taxon>
        <taxon>Pseudomonadati</taxon>
        <taxon>Pseudomonadota</taxon>
        <taxon>Alphaproteobacteria</taxon>
        <taxon>Rhodobacterales</taxon>
        <taxon>Paracoccaceae</taxon>
        <taxon>Pseudooceanicola</taxon>
    </lineage>
</organism>
<evidence type="ECO:0000256" key="3">
    <source>
        <dbReference type="ARBA" id="ARBA00024227"/>
    </source>
</evidence>
<sequence length="253" mass="27542">MLTSVPEDWPGGYDRVVLAETDSTLDEAARRFDTLRRPVWLLALKQTRARGRRGRPWVAPEGNFAATLLLPLAEDPETIALRSFVAALALHEAIVCLTGRPDGLSLKWPNDVLLNGGKVAGILLEGMQRRGLAGVAIGIGVNLLQAPAPEEVEARAVRPASLLQEAGARVTPEEMLNALANAYAAYEVSLRTLGFGPIRQAWLHRASHIGQQITTRFGDTELSGRFETIDEKGHLVLQTGETRHKIAAAEVFF</sequence>
<dbReference type="SUPFAM" id="SSF55681">
    <property type="entry name" value="Class II aaRS and biotin synthetases"/>
    <property type="match status" value="1"/>
</dbReference>
<name>A0A418SFD9_9RHOB</name>
<evidence type="ECO:0000313" key="5">
    <source>
        <dbReference type="EMBL" id="QPM89288.1"/>
    </source>
</evidence>
<keyword evidence="6" id="KW-1185">Reference proteome</keyword>
<reference evidence="5 6" key="1">
    <citation type="submission" date="2020-08" db="EMBL/GenBank/DDBJ databases">
        <title>Genome sequence of Rhodobacteraceae bacterium Lw-13e.</title>
        <authorList>
            <person name="Poehlein A."/>
            <person name="Wolter L."/>
            <person name="Daniel R."/>
            <person name="Brinkhoff T."/>
        </authorList>
    </citation>
    <scope>NUCLEOTIDE SEQUENCE [LARGE SCALE GENOMIC DNA]</scope>
    <source>
        <strain evidence="5 6">Lw-13e</strain>
    </source>
</reference>
<dbReference type="EMBL" id="CP060436">
    <property type="protein sequence ID" value="QPM89288.1"/>
    <property type="molecule type" value="Genomic_DNA"/>
</dbReference>
<dbReference type="CDD" id="cd16442">
    <property type="entry name" value="BPL"/>
    <property type="match status" value="1"/>
</dbReference>
<evidence type="ECO:0000256" key="4">
    <source>
        <dbReference type="ARBA" id="ARBA00047846"/>
    </source>
</evidence>
<dbReference type="InterPro" id="IPR045864">
    <property type="entry name" value="aa-tRNA-synth_II/BPL/LPL"/>
</dbReference>
<comment type="catalytic activity">
    <reaction evidence="4">
        <text>biotin + L-lysyl-[protein] + ATP = N(6)-biotinyl-L-lysyl-[protein] + AMP + diphosphate + H(+)</text>
        <dbReference type="Rhea" id="RHEA:11756"/>
        <dbReference type="Rhea" id="RHEA-COMP:9752"/>
        <dbReference type="Rhea" id="RHEA-COMP:10505"/>
        <dbReference type="ChEBI" id="CHEBI:15378"/>
        <dbReference type="ChEBI" id="CHEBI:29969"/>
        <dbReference type="ChEBI" id="CHEBI:30616"/>
        <dbReference type="ChEBI" id="CHEBI:33019"/>
        <dbReference type="ChEBI" id="CHEBI:57586"/>
        <dbReference type="ChEBI" id="CHEBI:83144"/>
        <dbReference type="ChEBI" id="CHEBI:456215"/>
        <dbReference type="EC" id="6.3.4.15"/>
    </reaction>
</comment>
<proteinExistence type="predicted"/>
<dbReference type="InterPro" id="IPR004143">
    <property type="entry name" value="BPL_LPL_catalytic"/>
</dbReference>
<dbReference type="Gene3D" id="3.30.930.10">
    <property type="entry name" value="Bira Bifunctional Protein, Domain 2"/>
    <property type="match status" value="1"/>
</dbReference>
<protein>
    <recommendedName>
        <fullName evidence="3">biotin--[biotin carboxyl-carrier protein] ligase</fullName>
        <ecNumber evidence="3">6.3.4.15</ecNumber>
    </recommendedName>
</protein>
<evidence type="ECO:0000256" key="2">
    <source>
        <dbReference type="ARBA" id="ARBA00023267"/>
    </source>
</evidence>
<dbReference type="InterPro" id="IPR003142">
    <property type="entry name" value="BPL_C"/>
</dbReference>
<evidence type="ECO:0000256" key="1">
    <source>
        <dbReference type="ARBA" id="ARBA00022598"/>
    </source>
</evidence>
<dbReference type="AlphaFoldDB" id="A0A418SFD9"/>
<dbReference type="EC" id="6.3.4.15" evidence="3"/>
<dbReference type="KEGG" id="palw:PSAL_005030"/>
<gene>
    <name evidence="5" type="primary">birA</name>
    <name evidence="5" type="ORF">PSAL_005030</name>
</gene>
<evidence type="ECO:0000313" key="6">
    <source>
        <dbReference type="Proteomes" id="UP000283786"/>
    </source>
</evidence>
<dbReference type="Pfam" id="PF02237">
    <property type="entry name" value="BPL_C"/>
    <property type="match status" value="1"/>
</dbReference>
<accession>A0A418SFD9</accession>
<dbReference type="InterPro" id="IPR004408">
    <property type="entry name" value="Biotin_CoA_COase_ligase"/>
</dbReference>
<dbReference type="PANTHER" id="PTHR12835:SF5">
    <property type="entry name" value="BIOTIN--PROTEIN LIGASE"/>
    <property type="match status" value="1"/>
</dbReference>
<dbReference type="GO" id="GO:0004077">
    <property type="term" value="F:biotin--[biotin carboxyl-carrier protein] ligase activity"/>
    <property type="evidence" value="ECO:0007669"/>
    <property type="project" value="UniProtKB-EC"/>
</dbReference>
<dbReference type="NCBIfam" id="TIGR00121">
    <property type="entry name" value="birA_ligase"/>
    <property type="match status" value="1"/>
</dbReference>
<keyword evidence="2" id="KW-0092">Biotin</keyword>
<dbReference type="GO" id="GO:0005737">
    <property type="term" value="C:cytoplasm"/>
    <property type="evidence" value="ECO:0007669"/>
    <property type="project" value="TreeGrafter"/>
</dbReference>
<keyword evidence="1 5" id="KW-0436">Ligase</keyword>
<dbReference type="OrthoDB" id="9807064at2"/>
<dbReference type="PANTHER" id="PTHR12835">
    <property type="entry name" value="BIOTIN PROTEIN LIGASE"/>
    <property type="match status" value="1"/>
</dbReference>